<dbReference type="Pfam" id="PF14300">
    <property type="entry name" value="DMP19"/>
    <property type="match status" value="1"/>
</dbReference>
<evidence type="ECO:0000259" key="1">
    <source>
        <dbReference type="Pfam" id="PF14300"/>
    </source>
</evidence>
<dbReference type="RefSeq" id="WP_168873780.1">
    <property type="nucleotide sequence ID" value="NZ_JABAIA010000003.1"/>
</dbReference>
<feature type="domain" description="DNA mimic protein DMP19 C-terminal" evidence="1">
    <location>
        <begin position="45"/>
        <end position="160"/>
    </location>
</feature>
<reference evidence="2 3" key="1">
    <citation type="submission" date="2020-04" db="EMBL/GenBank/DDBJ databases">
        <authorList>
            <person name="Yin C."/>
        </authorList>
    </citation>
    <scope>NUCLEOTIDE SEQUENCE [LARGE SCALE GENOMIC DNA]</scope>
    <source>
        <strain evidence="2 3">Ae27</strain>
    </source>
</reference>
<proteinExistence type="predicted"/>
<dbReference type="Proteomes" id="UP000570474">
    <property type="component" value="Unassembled WGS sequence"/>
</dbReference>
<dbReference type="Gene3D" id="1.20.1420.60">
    <property type="match status" value="1"/>
</dbReference>
<gene>
    <name evidence="2" type="ORF">HGH92_26260</name>
</gene>
<evidence type="ECO:0000313" key="3">
    <source>
        <dbReference type="Proteomes" id="UP000570474"/>
    </source>
</evidence>
<name>A0A847S4S0_9BACT</name>
<keyword evidence="3" id="KW-1185">Reference proteome</keyword>
<protein>
    <submittedName>
        <fullName evidence="2">DMP19 family protein</fullName>
    </submittedName>
</protein>
<organism evidence="2 3">
    <name type="scientific">Chitinophaga varians</name>
    <dbReference type="NCBI Taxonomy" id="2202339"/>
    <lineage>
        <taxon>Bacteria</taxon>
        <taxon>Pseudomonadati</taxon>
        <taxon>Bacteroidota</taxon>
        <taxon>Chitinophagia</taxon>
        <taxon>Chitinophagales</taxon>
        <taxon>Chitinophagaceae</taxon>
        <taxon>Chitinophaga</taxon>
    </lineage>
</organism>
<dbReference type="EMBL" id="JABAIA010000003">
    <property type="protein sequence ID" value="NLR67837.1"/>
    <property type="molecule type" value="Genomic_DNA"/>
</dbReference>
<sequence length="170" mass="19793">MEFLPTVSKEAIEAAGTEDWDFIYTVLEPYENAIEEAEDEEEILDQLSDDQHALLIYNALYGQVTNGGFLQLIHNGYGQFAFDPVFVEDLQRWSMNETATLLEKAMTIYEENKTLLEQERDLEQFSALYKQFTAFEPLDSKFYDIMDEEVKRFRNYIEAHLDSFVKIAAA</sequence>
<comment type="caution">
    <text evidence="2">The sequence shown here is derived from an EMBL/GenBank/DDBJ whole genome shotgun (WGS) entry which is preliminary data.</text>
</comment>
<accession>A0A847S4S0</accession>
<dbReference type="AlphaFoldDB" id="A0A847S4S0"/>
<evidence type="ECO:0000313" key="2">
    <source>
        <dbReference type="EMBL" id="NLR67837.1"/>
    </source>
</evidence>
<dbReference type="InterPro" id="IPR025402">
    <property type="entry name" value="DMP19_C"/>
</dbReference>